<dbReference type="Proteomes" id="UP000663844">
    <property type="component" value="Unassembled WGS sequence"/>
</dbReference>
<proteinExistence type="predicted"/>
<comment type="caution">
    <text evidence="1">The sequence shown here is derived from an EMBL/GenBank/DDBJ whole genome shotgun (WGS) entry which is preliminary data.</text>
</comment>
<dbReference type="EMBL" id="CAJOAZ010016468">
    <property type="protein sequence ID" value="CAF4305090.1"/>
    <property type="molecule type" value="Genomic_DNA"/>
</dbReference>
<evidence type="ECO:0000313" key="2">
    <source>
        <dbReference type="Proteomes" id="UP000663844"/>
    </source>
</evidence>
<protein>
    <submittedName>
        <fullName evidence="1">Uncharacterized protein</fullName>
    </submittedName>
</protein>
<accession>A0A820I478</accession>
<feature type="non-terminal residue" evidence="1">
    <location>
        <position position="1"/>
    </location>
</feature>
<evidence type="ECO:0000313" key="1">
    <source>
        <dbReference type="EMBL" id="CAF4305090.1"/>
    </source>
</evidence>
<dbReference type="AlphaFoldDB" id="A0A820I478"/>
<gene>
    <name evidence="1" type="ORF">OXD698_LOCUS46313</name>
</gene>
<organism evidence="1 2">
    <name type="scientific">Adineta steineri</name>
    <dbReference type="NCBI Taxonomy" id="433720"/>
    <lineage>
        <taxon>Eukaryota</taxon>
        <taxon>Metazoa</taxon>
        <taxon>Spiralia</taxon>
        <taxon>Gnathifera</taxon>
        <taxon>Rotifera</taxon>
        <taxon>Eurotatoria</taxon>
        <taxon>Bdelloidea</taxon>
        <taxon>Adinetida</taxon>
        <taxon>Adinetidae</taxon>
        <taxon>Adineta</taxon>
    </lineage>
</organism>
<sequence length="69" mass="8180">WINIVRKGKPLNQWPSYDPSSPKHFYITPDQGFLSETWNRNCSFFDAMELEGVRKTFGNNHYITKETLK</sequence>
<name>A0A820I478_9BILA</name>
<reference evidence="1" key="1">
    <citation type="submission" date="2021-02" db="EMBL/GenBank/DDBJ databases">
        <authorList>
            <person name="Nowell W R."/>
        </authorList>
    </citation>
    <scope>NUCLEOTIDE SEQUENCE</scope>
</reference>